<evidence type="ECO:0000256" key="4">
    <source>
        <dbReference type="ARBA" id="ARBA00022989"/>
    </source>
</evidence>
<name>A0ABN0WHZ9_9BACI</name>
<evidence type="ECO:0000313" key="9">
    <source>
        <dbReference type="Proteomes" id="UP001500782"/>
    </source>
</evidence>
<feature type="transmembrane region" description="Helical" evidence="6">
    <location>
        <begin position="44"/>
        <end position="62"/>
    </location>
</feature>
<dbReference type="Proteomes" id="UP001500782">
    <property type="component" value="Unassembled WGS sequence"/>
</dbReference>
<evidence type="ECO:0000256" key="3">
    <source>
        <dbReference type="ARBA" id="ARBA00022692"/>
    </source>
</evidence>
<protein>
    <submittedName>
        <fullName evidence="8">PLD nuclease N-terminal domain-containing protein</fullName>
    </submittedName>
</protein>
<dbReference type="RefSeq" id="WP_343800735.1">
    <property type="nucleotide sequence ID" value="NZ_BAAADJ010000054.1"/>
</dbReference>
<accession>A0ABN0WHZ9</accession>
<keyword evidence="5 6" id="KW-0472">Membrane</keyword>
<comment type="caution">
    <text evidence="8">The sequence shown here is derived from an EMBL/GenBank/DDBJ whole genome shotgun (WGS) entry which is preliminary data.</text>
</comment>
<feature type="domain" description="Cardiolipin synthase N-terminal" evidence="7">
    <location>
        <begin position="22"/>
        <end position="64"/>
    </location>
</feature>
<evidence type="ECO:0000256" key="1">
    <source>
        <dbReference type="ARBA" id="ARBA00004651"/>
    </source>
</evidence>
<keyword evidence="4 6" id="KW-1133">Transmembrane helix</keyword>
<keyword evidence="2" id="KW-1003">Cell membrane</keyword>
<gene>
    <name evidence="8" type="ORF">GCM10008967_30820</name>
</gene>
<comment type="subcellular location">
    <subcellularLocation>
        <location evidence="1">Cell membrane</location>
        <topology evidence="1">Multi-pass membrane protein</topology>
    </subcellularLocation>
</comment>
<keyword evidence="9" id="KW-1185">Reference proteome</keyword>
<evidence type="ECO:0000259" key="7">
    <source>
        <dbReference type="Pfam" id="PF13396"/>
    </source>
</evidence>
<proteinExistence type="predicted"/>
<evidence type="ECO:0000256" key="2">
    <source>
        <dbReference type="ARBA" id="ARBA00022475"/>
    </source>
</evidence>
<dbReference type="EMBL" id="BAAADJ010000054">
    <property type="protein sequence ID" value="GAA0338377.1"/>
    <property type="molecule type" value="Genomic_DNA"/>
</dbReference>
<organism evidence="8 9">
    <name type="scientific">Bacillus carboniphilus</name>
    <dbReference type="NCBI Taxonomy" id="86663"/>
    <lineage>
        <taxon>Bacteria</taxon>
        <taxon>Bacillati</taxon>
        <taxon>Bacillota</taxon>
        <taxon>Bacilli</taxon>
        <taxon>Bacillales</taxon>
        <taxon>Bacillaceae</taxon>
        <taxon>Bacillus</taxon>
    </lineage>
</organism>
<evidence type="ECO:0000256" key="5">
    <source>
        <dbReference type="ARBA" id="ARBA00023136"/>
    </source>
</evidence>
<dbReference type="Pfam" id="PF13396">
    <property type="entry name" value="PLDc_N"/>
    <property type="match status" value="1"/>
</dbReference>
<keyword evidence="3 6" id="KW-0812">Transmembrane</keyword>
<reference evidence="8 9" key="1">
    <citation type="journal article" date="2019" name="Int. J. Syst. Evol. Microbiol.">
        <title>The Global Catalogue of Microorganisms (GCM) 10K type strain sequencing project: providing services to taxonomists for standard genome sequencing and annotation.</title>
        <authorList>
            <consortium name="The Broad Institute Genomics Platform"/>
            <consortium name="The Broad Institute Genome Sequencing Center for Infectious Disease"/>
            <person name="Wu L."/>
            <person name="Ma J."/>
        </authorList>
    </citation>
    <scope>NUCLEOTIDE SEQUENCE [LARGE SCALE GENOMIC DNA]</scope>
    <source>
        <strain evidence="8 9">JCM 9731</strain>
    </source>
</reference>
<dbReference type="InterPro" id="IPR027379">
    <property type="entry name" value="CLS_N"/>
</dbReference>
<evidence type="ECO:0000256" key="6">
    <source>
        <dbReference type="SAM" id="Phobius"/>
    </source>
</evidence>
<feature type="transmembrane region" description="Helical" evidence="6">
    <location>
        <begin position="12"/>
        <end position="32"/>
    </location>
</feature>
<sequence length="67" mass="7621">MADVFSQIPWGVVAPLLAIQLILMTIAVVIWLKTEETNGPKWMWLLIILFANIIGPVLFFVIGRRQD</sequence>
<evidence type="ECO:0000313" key="8">
    <source>
        <dbReference type="EMBL" id="GAA0338377.1"/>
    </source>
</evidence>